<dbReference type="AlphaFoldDB" id="A0A4Y1RSD0"/>
<evidence type="ECO:0000256" key="1">
    <source>
        <dbReference type="SAM" id="MobiDB-lite"/>
    </source>
</evidence>
<evidence type="ECO:0000313" key="2">
    <source>
        <dbReference type="EMBL" id="BBH06818.1"/>
    </source>
</evidence>
<feature type="compositionally biased region" description="Basic and acidic residues" evidence="1">
    <location>
        <begin position="17"/>
        <end position="27"/>
    </location>
</feature>
<feature type="compositionally biased region" description="Basic and acidic residues" evidence="1">
    <location>
        <begin position="42"/>
        <end position="66"/>
    </location>
</feature>
<name>A0A4Y1RSD0_PRUDU</name>
<sequence>MFVARKAITTGPIQEDGPMRIESDDTRPSQGSRQLSKPSYPKRNDIEPSLEIRDMSVKKERDDTTGHEEKLLQCDSCFVRFNASMAAIDPRSDPFKILPLKSRNSPSQLFKLGRECKESQKFSVFSFASMHPSNDI</sequence>
<proteinExistence type="predicted"/>
<accession>A0A4Y1RSD0</accession>
<organism evidence="2">
    <name type="scientific">Prunus dulcis</name>
    <name type="common">Almond</name>
    <name type="synonym">Amygdalus dulcis</name>
    <dbReference type="NCBI Taxonomy" id="3755"/>
    <lineage>
        <taxon>Eukaryota</taxon>
        <taxon>Viridiplantae</taxon>
        <taxon>Streptophyta</taxon>
        <taxon>Embryophyta</taxon>
        <taxon>Tracheophyta</taxon>
        <taxon>Spermatophyta</taxon>
        <taxon>Magnoliopsida</taxon>
        <taxon>eudicotyledons</taxon>
        <taxon>Gunneridae</taxon>
        <taxon>Pentapetalae</taxon>
        <taxon>rosids</taxon>
        <taxon>fabids</taxon>
        <taxon>Rosales</taxon>
        <taxon>Rosaceae</taxon>
        <taxon>Amygdaloideae</taxon>
        <taxon>Amygdaleae</taxon>
        <taxon>Prunus</taxon>
    </lineage>
</organism>
<gene>
    <name evidence="2" type="ORF">Prudu_018567</name>
</gene>
<protein>
    <submittedName>
        <fullName evidence="2">Uncharacterized protein</fullName>
    </submittedName>
</protein>
<feature type="region of interest" description="Disordered" evidence="1">
    <location>
        <begin position="1"/>
        <end position="66"/>
    </location>
</feature>
<dbReference type="EMBL" id="AP019302">
    <property type="protein sequence ID" value="BBH06818.1"/>
    <property type="molecule type" value="Genomic_DNA"/>
</dbReference>
<reference evidence="2" key="1">
    <citation type="journal article" date="2019" name="Science">
        <title>Mutation of a bHLH transcription factor allowed almond domestication.</title>
        <authorList>
            <person name="Sanchez-Perez R."/>
            <person name="Pavan S."/>
            <person name="Mazzeo R."/>
            <person name="Moldovan C."/>
            <person name="Aiese Cigliano R."/>
            <person name="Del Cueto J."/>
            <person name="Ricciardi F."/>
            <person name="Lotti C."/>
            <person name="Ricciardi L."/>
            <person name="Dicenta F."/>
            <person name="Lopez-Marques R.L."/>
            <person name="Lindberg Moller B."/>
        </authorList>
    </citation>
    <scope>NUCLEOTIDE SEQUENCE</scope>
</reference>
<feature type="compositionally biased region" description="Polar residues" evidence="1">
    <location>
        <begin position="28"/>
        <end position="37"/>
    </location>
</feature>